<reference evidence="1" key="1">
    <citation type="journal article" date="2014" name="Front. Microbiol.">
        <title>High frequency of phylogenetically diverse reductive dehalogenase-homologous genes in deep subseafloor sedimentary metagenomes.</title>
        <authorList>
            <person name="Kawai M."/>
            <person name="Futagami T."/>
            <person name="Toyoda A."/>
            <person name="Takaki Y."/>
            <person name="Nishi S."/>
            <person name="Hori S."/>
            <person name="Arai W."/>
            <person name="Tsubouchi T."/>
            <person name="Morono Y."/>
            <person name="Uchiyama I."/>
            <person name="Ito T."/>
            <person name="Fujiyama A."/>
            <person name="Inagaki F."/>
            <person name="Takami H."/>
        </authorList>
    </citation>
    <scope>NUCLEOTIDE SEQUENCE</scope>
    <source>
        <strain evidence="1">Expedition CK06-06</strain>
    </source>
</reference>
<dbReference type="EMBL" id="BART01022884">
    <property type="protein sequence ID" value="GAH01906.1"/>
    <property type="molecule type" value="Genomic_DNA"/>
</dbReference>
<protein>
    <submittedName>
        <fullName evidence="1">Uncharacterized protein</fullName>
    </submittedName>
</protein>
<name>X1C1C9_9ZZZZ</name>
<gene>
    <name evidence="1" type="ORF">S01H4_41788</name>
</gene>
<comment type="caution">
    <text evidence="1">The sequence shown here is derived from an EMBL/GenBank/DDBJ whole genome shotgun (WGS) entry which is preliminary data.</text>
</comment>
<evidence type="ECO:0000313" key="1">
    <source>
        <dbReference type="EMBL" id="GAH01906.1"/>
    </source>
</evidence>
<sequence length="48" mass="5553">MPRKTYKSVVIPETLYEKIITHVEQSGGRYISISEVVREAVWSFLRVG</sequence>
<accession>X1C1C9</accession>
<dbReference type="AlphaFoldDB" id="X1C1C9"/>
<organism evidence="1">
    <name type="scientific">marine sediment metagenome</name>
    <dbReference type="NCBI Taxonomy" id="412755"/>
    <lineage>
        <taxon>unclassified sequences</taxon>
        <taxon>metagenomes</taxon>
        <taxon>ecological metagenomes</taxon>
    </lineage>
</organism>
<proteinExistence type="predicted"/>